<reference evidence="2 3" key="1">
    <citation type="journal article" date="2001" name="FEMS Microbiol. Lett.">
        <title>Oceanobacillus iheyensis gen. nov., sp. nov., a deep-sea extremely halotolerant and alkaliphilic species isolated from a depth of 1050 m on the Iheya Ridge.</title>
        <authorList>
            <person name="Lu J."/>
            <person name="Nogi Y."/>
            <person name="Takami H."/>
        </authorList>
    </citation>
    <scope>NUCLEOTIDE SEQUENCE [LARGE SCALE GENOMIC DNA]</scope>
    <source>
        <strain evidence="3">DSM 14371 / CIP 107618 / JCM 11309 / KCTC 3954 / HTE831</strain>
    </source>
</reference>
<evidence type="ECO:0000313" key="3">
    <source>
        <dbReference type="Proteomes" id="UP000000822"/>
    </source>
</evidence>
<feature type="domain" description="DUF4097" evidence="1">
    <location>
        <begin position="21"/>
        <end position="275"/>
    </location>
</feature>
<name>Q8ESW4_OCEIH</name>
<dbReference type="eggNOG" id="COG3595">
    <property type="taxonomic scope" value="Bacteria"/>
</dbReference>
<protein>
    <recommendedName>
        <fullName evidence="1">DUF4097 domain-containing protein</fullName>
    </recommendedName>
</protein>
<sequence>MLFFKSSKQIKEQKKLMNNHIETIIIQSGWADVNIYTHKENYISLFLTSIENGPYWIVEENQDQLRLTIEPGIRRLHFRFNQTIKLDVYVPEQNNINWEVEADSGSVYFYKQVVQNIMLRVGSGNFKGNDLTVNNAFVEVGTGEVNINHFNGENLQLVGGSGDIKLVDVTCNRIMSKIGSGSLRYNHVRYKEMISEGGSGDVFLENFQGDTKMKVGSGDIEVVLDERPNLKCELQAGSGTIITDTGHISDGKIHKDYGEAKYVLALTSRSGDVVVKQKF</sequence>
<reference evidence="2 3" key="2">
    <citation type="journal article" date="2002" name="Nucleic Acids Res.">
        <title>Genome sequence of Oceanobacillus iheyensis isolated from the Iheya Ridge and its unexpected adaptive capabilities to extreme environments.</title>
        <authorList>
            <person name="Takami H."/>
            <person name="Takaki Y."/>
            <person name="Uchiyama I."/>
        </authorList>
    </citation>
    <scope>NUCLEOTIDE SEQUENCE [LARGE SCALE GENOMIC DNA]</scope>
    <source>
        <strain evidence="3">DSM 14371 / CIP 107618 / JCM 11309 / KCTC 3954 / HTE831</strain>
    </source>
</reference>
<dbReference type="InterPro" id="IPR025164">
    <property type="entry name" value="Toastrack_DUF4097"/>
</dbReference>
<dbReference type="EMBL" id="BA000028">
    <property type="protein sequence ID" value="BAC12458.1"/>
    <property type="molecule type" value="Genomic_DNA"/>
</dbReference>
<dbReference type="RefSeq" id="WP_011064906.1">
    <property type="nucleotide sequence ID" value="NC_004193.1"/>
</dbReference>
<proteinExistence type="predicted"/>
<keyword evidence="3" id="KW-1185">Reference proteome</keyword>
<dbReference type="Pfam" id="PF13349">
    <property type="entry name" value="DUF4097"/>
    <property type="match status" value="1"/>
</dbReference>
<dbReference type="Gene3D" id="2.160.20.120">
    <property type="match status" value="1"/>
</dbReference>
<dbReference type="Proteomes" id="UP000000822">
    <property type="component" value="Chromosome"/>
</dbReference>
<gene>
    <name evidence="2" type="ordered locus">OB0502</name>
</gene>
<dbReference type="KEGG" id="oih:OB0502"/>
<dbReference type="HOGENOM" id="CLU_996907_0_0_9"/>
<dbReference type="OrthoDB" id="9897014at2"/>
<evidence type="ECO:0000259" key="1">
    <source>
        <dbReference type="Pfam" id="PF13349"/>
    </source>
</evidence>
<accession>Q8ESW4</accession>
<dbReference type="PhylomeDB" id="Q8ESW4"/>
<dbReference type="AlphaFoldDB" id="Q8ESW4"/>
<evidence type="ECO:0000313" key="2">
    <source>
        <dbReference type="EMBL" id="BAC12458.1"/>
    </source>
</evidence>
<dbReference type="STRING" id="221109.gene:10732706"/>
<organism evidence="2 3">
    <name type="scientific">Oceanobacillus iheyensis (strain DSM 14371 / CIP 107618 / JCM 11309 / KCTC 3954 / HTE831)</name>
    <dbReference type="NCBI Taxonomy" id="221109"/>
    <lineage>
        <taxon>Bacteria</taxon>
        <taxon>Bacillati</taxon>
        <taxon>Bacillota</taxon>
        <taxon>Bacilli</taxon>
        <taxon>Bacillales</taxon>
        <taxon>Bacillaceae</taxon>
        <taxon>Oceanobacillus</taxon>
    </lineage>
</organism>